<evidence type="ECO:0000256" key="18">
    <source>
        <dbReference type="ARBA" id="ARBA00023242"/>
    </source>
</evidence>
<dbReference type="SUPFAM" id="SSF53300">
    <property type="entry name" value="vWA-like"/>
    <property type="match status" value="1"/>
</dbReference>
<dbReference type="GO" id="GO:0042162">
    <property type="term" value="F:telomeric DNA binding"/>
    <property type="evidence" value="ECO:0007669"/>
    <property type="project" value="InterPro"/>
</dbReference>
<sequence length="622" mass="71127">PPAAVAAMSDWVSYYRGEGPEEEEEEEGEQQEERAEAVARYRFSGRDSLIFLVDASKAMFESCEDEEAATPFDMTVQCIRNVYTSKIISSDRDLLSVVFYGTEKNKNSANFKHIYVLQELDNPGAKRILELDQYRGDEGRVLFRETFGHNADYSLGEALWACSNLFSDVQLLLSHKRIMLFTNEDNPHANDSAKAKLARTRAGDLKDTGIILDLLHLKKPGGFDISLFYRDIINIAEDEDLGIQPDESGKLEHLMRKVRAKETRKRALVRLNLYLNKDLSLSVGVYNLIQKAYKPYPVKLYRETNEPVKTKTRVFNGKTGSLLLPSDTKRAQTYGNRQIVLEKEETEELKRFESPGLFLIGFKPLSVLKQHHHIKPSQFIYPDESVINGSTTLFNALLIKCLEREVMALCRYTAHRNSPPRFVALVPQEEEVDEQKVQIAPPGFHIIFLPYADDKRNVDFTEKVPANREQVDKMKEIIQKLRFKYRTDSFENPVLQQHFRNLEALALDMMEPEQAEDLTMPKSEEMSRRLGSLVEEFKQLVYPPDYNPDGKAAKRKQGSDGQAEKMPKIEISEDSLRSHVQNGTLGKLTVPALKDACRRYGLRGGGKKQELIDALTEYFSEH</sequence>
<evidence type="ECO:0000256" key="22">
    <source>
        <dbReference type="ARBA" id="ARBA00083456"/>
    </source>
</evidence>
<comment type="subcellular location">
    <subcellularLocation>
        <location evidence="2">Chromosome</location>
    </subcellularLocation>
    <subcellularLocation>
        <location evidence="1">Nucleus</location>
    </subcellularLocation>
</comment>
<protein>
    <recommendedName>
        <fullName evidence="23">5'-deoxyribose-5-phosphate lyase Ku70</fullName>
    </recommendedName>
    <alternativeName>
        <fullName evidence="22">ATP-dependent DNA helicase 2 subunit 1</fullName>
    </alternativeName>
    <alternativeName>
        <fullName evidence="20">ATP-dependent DNA helicase II 70 kDa subunit</fullName>
    </alternativeName>
    <alternativeName>
        <fullName evidence="21">DNA repair protein XRCC6</fullName>
    </alternativeName>
</protein>
<dbReference type="Gene3D" id="1.10.720.30">
    <property type="entry name" value="SAP domain"/>
    <property type="match status" value="1"/>
</dbReference>
<accession>A0A7L0KCW4</accession>
<dbReference type="GO" id="GO:0016787">
    <property type="term" value="F:hydrolase activity"/>
    <property type="evidence" value="ECO:0007669"/>
    <property type="project" value="UniProtKB-KW"/>
</dbReference>
<evidence type="ECO:0000256" key="5">
    <source>
        <dbReference type="ARBA" id="ARBA00022553"/>
    </source>
</evidence>
<comment type="similarity">
    <text evidence="3">Belongs to the ku70 family.</text>
</comment>
<evidence type="ECO:0000256" key="20">
    <source>
        <dbReference type="ARBA" id="ARBA00079373"/>
    </source>
</evidence>
<evidence type="ECO:0000256" key="11">
    <source>
        <dbReference type="ARBA" id="ARBA00023015"/>
    </source>
</evidence>
<dbReference type="PIRSF" id="PIRSF003033">
    <property type="entry name" value="Ku70"/>
    <property type="match status" value="1"/>
</dbReference>
<evidence type="ECO:0000256" key="12">
    <source>
        <dbReference type="ARBA" id="ARBA00023125"/>
    </source>
</evidence>
<keyword evidence="18" id="KW-0539">Nucleus</keyword>
<reference evidence="26 27" key="1">
    <citation type="submission" date="2019-09" db="EMBL/GenBank/DDBJ databases">
        <title>Bird 10,000 Genomes (B10K) Project - Family phase.</title>
        <authorList>
            <person name="Zhang G."/>
        </authorList>
    </citation>
    <scope>NUCLEOTIDE SEQUENCE [LARGE SCALE GENOMIC DNA]</scope>
    <source>
        <strain evidence="26">B10K-DU-011-36</strain>
        <tissue evidence="26">Muscle</tissue>
    </source>
</reference>
<dbReference type="FunFam" id="4.10.970.10:FF:000001">
    <property type="entry name" value="X-ray repair cross-complementing protein 6 isoform X1"/>
    <property type="match status" value="1"/>
</dbReference>
<keyword evidence="15" id="KW-0233">DNA recombination</keyword>
<dbReference type="InterPro" id="IPR047087">
    <property type="entry name" value="KU70_core_dom"/>
</dbReference>
<feature type="region of interest" description="Disordered" evidence="24">
    <location>
        <begin position="545"/>
        <end position="577"/>
    </location>
</feature>
<evidence type="ECO:0000256" key="6">
    <source>
        <dbReference type="ARBA" id="ARBA00022741"/>
    </source>
</evidence>
<keyword evidence="16" id="KW-0234">DNA repair</keyword>
<keyword evidence="14" id="KW-0804">Transcription</keyword>
<dbReference type="Gene3D" id="4.10.970.10">
    <property type="entry name" value="Ku70, bridge and pillars"/>
    <property type="match status" value="1"/>
</dbReference>
<keyword evidence="10" id="KW-0067">ATP-binding</keyword>
<dbReference type="SMART" id="SM00559">
    <property type="entry name" value="Ku78"/>
    <property type="match status" value="1"/>
</dbReference>
<dbReference type="InterPro" id="IPR006165">
    <property type="entry name" value="Ku70"/>
</dbReference>
<dbReference type="InterPro" id="IPR036361">
    <property type="entry name" value="SAP_dom_sf"/>
</dbReference>
<evidence type="ECO:0000256" key="8">
    <source>
        <dbReference type="ARBA" id="ARBA00022801"/>
    </source>
</evidence>
<evidence type="ECO:0000256" key="24">
    <source>
        <dbReference type="SAM" id="MobiDB-lite"/>
    </source>
</evidence>
<dbReference type="GO" id="GO:0003678">
    <property type="term" value="F:DNA helicase activity"/>
    <property type="evidence" value="ECO:0007669"/>
    <property type="project" value="InterPro"/>
</dbReference>
<name>A0A7L0KCW4_CHATO</name>
<feature type="non-terminal residue" evidence="26">
    <location>
        <position position="622"/>
    </location>
</feature>
<proteinExistence type="inferred from homology"/>
<dbReference type="AlphaFoldDB" id="A0A7L0KCW4"/>
<evidence type="ECO:0000256" key="16">
    <source>
        <dbReference type="ARBA" id="ARBA00023204"/>
    </source>
</evidence>
<evidence type="ECO:0000256" key="15">
    <source>
        <dbReference type="ARBA" id="ARBA00023172"/>
    </source>
</evidence>
<dbReference type="FunFam" id="3.40.50.410:FF:000031">
    <property type="entry name" value="X-ray repair cross-complementing protein 6 isoform X1"/>
    <property type="match status" value="1"/>
</dbReference>
<dbReference type="InterPro" id="IPR006164">
    <property type="entry name" value="DNA_bd_Ku70/Ku80"/>
</dbReference>
<dbReference type="Pfam" id="PF02735">
    <property type="entry name" value="Ku"/>
    <property type="match status" value="1"/>
</dbReference>
<evidence type="ECO:0000313" key="27">
    <source>
        <dbReference type="Proteomes" id="UP000537522"/>
    </source>
</evidence>
<dbReference type="GO" id="GO:0005524">
    <property type="term" value="F:ATP binding"/>
    <property type="evidence" value="ECO:0007669"/>
    <property type="project" value="UniProtKB-KW"/>
</dbReference>
<dbReference type="InterPro" id="IPR005160">
    <property type="entry name" value="Ku_C"/>
</dbReference>
<dbReference type="FunFam" id="2.40.290.10:FF:000001">
    <property type="entry name" value="X-ray repair cross complementing 6"/>
    <property type="match status" value="1"/>
</dbReference>
<gene>
    <name evidence="26" type="primary">Xrcc6</name>
    <name evidence="26" type="ORF">CHATOR_R10300</name>
</gene>
<evidence type="ECO:0000256" key="4">
    <source>
        <dbReference type="ARBA" id="ARBA00022454"/>
    </source>
</evidence>
<feature type="compositionally biased region" description="Basic and acidic residues" evidence="24">
    <location>
        <begin position="562"/>
        <end position="577"/>
    </location>
</feature>
<evidence type="ECO:0000256" key="14">
    <source>
        <dbReference type="ARBA" id="ARBA00023163"/>
    </source>
</evidence>
<evidence type="ECO:0000256" key="2">
    <source>
        <dbReference type="ARBA" id="ARBA00004286"/>
    </source>
</evidence>
<dbReference type="NCBIfam" id="TIGR00578">
    <property type="entry name" value="ku70"/>
    <property type="match status" value="1"/>
</dbReference>
<keyword evidence="11" id="KW-0805">Transcription regulation</keyword>
<keyword evidence="27" id="KW-1185">Reference proteome</keyword>
<feature type="domain" description="SAP" evidence="25">
    <location>
        <begin position="585"/>
        <end position="619"/>
    </location>
</feature>
<keyword evidence="12" id="KW-0238">DNA-binding</keyword>
<dbReference type="CDD" id="cd00788">
    <property type="entry name" value="KU70"/>
    <property type="match status" value="1"/>
</dbReference>
<dbReference type="InterPro" id="IPR036465">
    <property type="entry name" value="vWFA_dom_sf"/>
</dbReference>
<keyword evidence="4" id="KW-0158">Chromosome</keyword>
<dbReference type="EMBL" id="VXAL01014906">
    <property type="protein sequence ID" value="NXK53522.1"/>
    <property type="molecule type" value="Genomic_DNA"/>
</dbReference>
<dbReference type="FunFam" id="1.10.1600.10:FF:000001">
    <property type="entry name" value="X-ray repair cross-complementing protein 6 isoform X2"/>
    <property type="match status" value="1"/>
</dbReference>
<dbReference type="SMART" id="SM00513">
    <property type="entry name" value="SAP"/>
    <property type="match status" value="1"/>
</dbReference>
<dbReference type="Pfam" id="PF03730">
    <property type="entry name" value="Ku_C"/>
    <property type="match status" value="1"/>
</dbReference>
<keyword evidence="5" id="KW-0597">Phosphoprotein</keyword>
<evidence type="ECO:0000256" key="10">
    <source>
        <dbReference type="ARBA" id="ARBA00022840"/>
    </source>
</evidence>
<evidence type="ECO:0000256" key="3">
    <source>
        <dbReference type="ARBA" id="ARBA00005240"/>
    </source>
</evidence>
<dbReference type="PROSITE" id="PS50800">
    <property type="entry name" value="SAP"/>
    <property type="match status" value="1"/>
</dbReference>
<keyword evidence="9" id="KW-0347">Helicase</keyword>
<evidence type="ECO:0000256" key="13">
    <source>
        <dbReference type="ARBA" id="ARBA00023159"/>
    </source>
</evidence>
<dbReference type="GO" id="GO:0005694">
    <property type="term" value="C:chromosome"/>
    <property type="evidence" value="ECO:0007669"/>
    <property type="project" value="UniProtKB-SubCell"/>
</dbReference>
<keyword evidence="7" id="KW-0227">DNA damage</keyword>
<keyword evidence="6" id="KW-0547">Nucleotide-binding</keyword>
<evidence type="ECO:0000256" key="7">
    <source>
        <dbReference type="ARBA" id="ARBA00022763"/>
    </source>
</evidence>
<dbReference type="InterPro" id="IPR016194">
    <property type="entry name" value="SPOC-like_C_dom_sf"/>
</dbReference>
<dbReference type="SUPFAM" id="SSF68906">
    <property type="entry name" value="SAP domain"/>
    <property type="match status" value="1"/>
</dbReference>
<dbReference type="Pfam" id="PF02037">
    <property type="entry name" value="SAP"/>
    <property type="match status" value="1"/>
</dbReference>
<dbReference type="CDD" id="cd01458">
    <property type="entry name" value="vWA_ku"/>
    <property type="match status" value="1"/>
</dbReference>
<dbReference type="Proteomes" id="UP000537522">
    <property type="component" value="Unassembled WGS sequence"/>
</dbReference>
<feature type="non-terminal residue" evidence="26">
    <location>
        <position position="1"/>
    </location>
</feature>
<evidence type="ECO:0000256" key="21">
    <source>
        <dbReference type="ARBA" id="ARBA00080458"/>
    </source>
</evidence>
<keyword evidence="13" id="KW-0010">Activator</keyword>
<evidence type="ECO:0000256" key="23">
    <source>
        <dbReference type="ARBA" id="ARBA00083699"/>
    </source>
</evidence>
<dbReference type="GO" id="GO:0006310">
    <property type="term" value="P:DNA recombination"/>
    <property type="evidence" value="ECO:0007669"/>
    <property type="project" value="UniProtKB-KW"/>
</dbReference>
<keyword evidence="17" id="KW-0456">Lyase</keyword>
<keyword evidence="19" id="KW-0511">Multifunctional enzyme</keyword>
<dbReference type="PANTHER" id="PTHR12604">
    <property type="entry name" value="KU AUTOANTIGEN DNA HELICASE"/>
    <property type="match status" value="1"/>
</dbReference>
<evidence type="ECO:0000256" key="17">
    <source>
        <dbReference type="ARBA" id="ARBA00023239"/>
    </source>
</evidence>
<dbReference type="GO" id="GO:0003690">
    <property type="term" value="F:double-stranded DNA binding"/>
    <property type="evidence" value="ECO:0007669"/>
    <property type="project" value="TreeGrafter"/>
</dbReference>
<evidence type="ECO:0000313" key="26">
    <source>
        <dbReference type="EMBL" id="NXK53522.1"/>
    </source>
</evidence>
<dbReference type="FunFam" id="1.10.720.30:FF:000007">
    <property type="entry name" value="X-ray repair cross complementing 6"/>
    <property type="match status" value="1"/>
</dbReference>
<dbReference type="SUPFAM" id="SSF100939">
    <property type="entry name" value="SPOC domain-like"/>
    <property type="match status" value="1"/>
</dbReference>
<dbReference type="InterPro" id="IPR005161">
    <property type="entry name" value="Ku_N"/>
</dbReference>
<dbReference type="InterPro" id="IPR003034">
    <property type="entry name" value="SAP_dom"/>
</dbReference>
<dbReference type="Gene3D" id="3.40.50.410">
    <property type="entry name" value="von Willebrand factor, type A domain"/>
    <property type="match status" value="1"/>
</dbReference>
<dbReference type="InterPro" id="IPR027388">
    <property type="entry name" value="Ku70_bridge/pillars_dom_sf"/>
</dbReference>
<dbReference type="GO" id="GO:0006303">
    <property type="term" value="P:double-strand break repair via nonhomologous end joining"/>
    <property type="evidence" value="ECO:0007669"/>
    <property type="project" value="InterPro"/>
</dbReference>
<dbReference type="Gene3D" id="1.10.1600.10">
    <property type="match status" value="1"/>
</dbReference>
<evidence type="ECO:0000256" key="9">
    <source>
        <dbReference type="ARBA" id="ARBA00022806"/>
    </source>
</evidence>
<evidence type="ECO:0000256" key="1">
    <source>
        <dbReference type="ARBA" id="ARBA00004123"/>
    </source>
</evidence>
<dbReference type="GO" id="GO:0016829">
    <property type="term" value="F:lyase activity"/>
    <property type="evidence" value="ECO:0007669"/>
    <property type="project" value="UniProtKB-KW"/>
</dbReference>
<dbReference type="Gene3D" id="2.40.290.10">
    <property type="match status" value="1"/>
</dbReference>
<dbReference type="GO" id="GO:0000723">
    <property type="term" value="P:telomere maintenance"/>
    <property type="evidence" value="ECO:0007669"/>
    <property type="project" value="InterPro"/>
</dbReference>
<keyword evidence="8" id="KW-0378">Hydrolase</keyword>
<dbReference type="Pfam" id="PF03731">
    <property type="entry name" value="Ku_N"/>
    <property type="match status" value="1"/>
</dbReference>
<feature type="region of interest" description="Disordered" evidence="24">
    <location>
        <begin position="1"/>
        <end position="33"/>
    </location>
</feature>
<evidence type="ECO:0000259" key="25">
    <source>
        <dbReference type="PROSITE" id="PS50800"/>
    </source>
</evidence>
<feature type="compositionally biased region" description="Acidic residues" evidence="24">
    <location>
        <begin position="20"/>
        <end position="30"/>
    </location>
</feature>
<dbReference type="PANTHER" id="PTHR12604:SF2">
    <property type="entry name" value="X-RAY REPAIR CROSS-COMPLEMENTING PROTEIN 6"/>
    <property type="match status" value="1"/>
</dbReference>
<comment type="caution">
    <text evidence="26">The sequence shown here is derived from an EMBL/GenBank/DDBJ whole genome shotgun (WGS) entry which is preliminary data.</text>
</comment>
<evidence type="ECO:0000256" key="19">
    <source>
        <dbReference type="ARBA" id="ARBA00023268"/>
    </source>
</evidence>
<dbReference type="GO" id="GO:0003684">
    <property type="term" value="F:damaged DNA binding"/>
    <property type="evidence" value="ECO:0007669"/>
    <property type="project" value="InterPro"/>
</dbReference>
<organism evidence="26 27">
    <name type="scientific">Chauna torquata</name>
    <name type="common">Southern screamer</name>
    <dbReference type="NCBI Taxonomy" id="30388"/>
    <lineage>
        <taxon>Eukaryota</taxon>
        <taxon>Metazoa</taxon>
        <taxon>Chordata</taxon>
        <taxon>Craniata</taxon>
        <taxon>Vertebrata</taxon>
        <taxon>Euteleostomi</taxon>
        <taxon>Archelosauria</taxon>
        <taxon>Archosauria</taxon>
        <taxon>Dinosauria</taxon>
        <taxon>Saurischia</taxon>
        <taxon>Theropoda</taxon>
        <taxon>Coelurosauria</taxon>
        <taxon>Aves</taxon>
        <taxon>Neognathae</taxon>
        <taxon>Galloanserae</taxon>
        <taxon>Anseriformes</taxon>
        <taxon>Anhimidae</taxon>
        <taxon>Chauna</taxon>
    </lineage>
</organism>
<dbReference type="GO" id="GO:0043564">
    <property type="term" value="C:Ku70:Ku80 complex"/>
    <property type="evidence" value="ECO:0007669"/>
    <property type="project" value="InterPro"/>
</dbReference>